<name>A0A369MFL2_EGGLN</name>
<reference evidence="4 6" key="1">
    <citation type="journal article" date="2005" name="Appl. Environ. Microbiol.">
        <title>Intestinal bacterial communities that produce active estrogen-like compounds enterodiol and enterolactone in humans.</title>
        <authorList>
            <person name="Clavel T."/>
            <person name="Henderson G."/>
            <person name="Alpert C.A."/>
            <person name="Philippe C."/>
            <person name="Rigottier-Gois L."/>
            <person name="Dore J."/>
            <person name="Blaut M."/>
        </authorList>
    </citation>
    <scope>NUCLEOTIDE SEQUENCE [LARGE SCALE GENOMIC DNA]</scope>
    <source>
        <strain evidence="4 6">SECO-MT75m2</strain>
    </source>
</reference>
<dbReference type="GO" id="GO:0030313">
    <property type="term" value="C:cell envelope"/>
    <property type="evidence" value="ECO:0007669"/>
    <property type="project" value="UniProtKB-SubCell"/>
</dbReference>
<reference evidence="4" key="3">
    <citation type="submission" date="2019-06" db="EMBL/GenBank/DDBJ databases">
        <authorList>
            <person name="Bisanz J.E."/>
            <person name="Turnbaugh P.J."/>
        </authorList>
    </citation>
    <scope>NUCLEOTIDE SEQUENCE</scope>
    <source>
        <strain evidence="4">SECO-MT75m2</strain>
    </source>
</reference>
<dbReference type="EMBL" id="VEVP01000018">
    <property type="protein sequence ID" value="TNU90411.1"/>
    <property type="molecule type" value="Genomic_DNA"/>
</dbReference>
<protein>
    <submittedName>
        <fullName evidence="3">Cell wall-binding protein</fullName>
    </submittedName>
</protein>
<evidence type="ECO:0000313" key="5">
    <source>
        <dbReference type="Proteomes" id="UP000253970"/>
    </source>
</evidence>
<sequence>MKREVHRVVRTLLAAAVLLGASFGLAALETGEAFAYSYRTTDTKTIYNRAWIRADASANYLELIGSDPIGPRFDMPSWNAPGGIHSRIEAYRFAVWSAANGQDDLVWYTGDNGRWTRAGAVMGSGKLDGSGNGNGFGCIATYGYGWGGSVISKHGGFDALMYCHVYLLNTDYGLNCYGSVDFWPRVKIQYDANGGSGAPAAHYKYIGTTANISSQKPTRTGYTFEGWSTTKNGAVNIASGQKIGYEDWNLLQCSNIPHDWAGSSPTAFFRDEAAGQPSPSGSNIIPLYAVWKPISYTVSYNGNGATGGSTASSSHVYDAARALTANGFRRSYTLTCDAQGGSAGVKRLDCTWGWKSWNERADGTGSSYGNKASVKNLRSTTGTTNLYAQWDEGYVELPDPGTKSDCTFKGWYDAPSGGSLIGKTGDRVSVASSTTYYARWQPYARIAYYADGADGAVFSESVEAGCAYRSNSQATAQATKADCAGFDGWYLDAACTRPFAEGSIVPEAGLSLYGRNRVTVSYALTDRTVALFADRELFADEARLEPLARIEPPPSRELFYGDRLSFDRGSSVWFQQHDRMREATCEAGAYPTAAGEGVPARSARITGNTVAYLQWSVPVYDGIALS</sequence>
<organism evidence="3 5">
    <name type="scientific">Eggerthella lenta</name>
    <name type="common">Eubacterium lentum</name>
    <dbReference type="NCBI Taxonomy" id="84112"/>
    <lineage>
        <taxon>Bacteria</taxon>
        <taxon>Bacillati</taxon>
        <taxon>Actinomycetota</taxon>
        <taxon>Coriobacteriia</taxon>
        <taxon>Eggerthellales</taxon>
        <taxon>Eggerthellaceae</taxon>
        <taxon>Eggerthella</taxon>
    </lineage>
</organism>
<comment type="subcellular location">
    <subcellularLocation>
        <location evidence="1">Cell envelope</location>
    </subcellularLocation>
</comment>
<evidence type="ECO:0000256" key="2">
    <source>
        <dbReference type="SAM" id="SignalP"/>
    </source>
</evidence>
<dbReference type="InterPro" id="IPR013378">
    <property type="entry name" value="InlB-like_B-rpt"/>
</dbReference>
<feature type="signal peptide" evidence="2">
    <location>
        <begin position="1"/>
        <end position="26"/>
    </location>
</feature>
<evidence type="ECO:0000313" key="4">
    <source>
        <dbReference type="EMBL" id="TNU90411.1"/>
    </source>
</evidence>
<comment type="caution">
    <text evidence="3">The sequence shown here is derived from an EMBL/GenBank/DDBJ whole genome shotgun (WGS) entry which is preliminary data.</text>
</comment>
<dbReference type="EMBL" id="PPTU01000009">
    <property type="protein sequence ID" value="RDB70606.1"/>
    <property type="molecule type" value="Genomic_DNA"/>
</dbReference>
<dbReference type="RefSeq" id="WP_114533764.1">
    <property type="nucleotide sequence ID" value="NZ_JBPFJT010000012.1"/>
</dbReference>
<dbReference type="Proteomes" id="UP000312594">
    <property type="component" value="Unassembled WGS sequence"/>
</dbReference>
<keyword evidence="2" id="KW-0732">Signal</keyword>
<dbReference type="Proteomes" id="UP000253970">
    <property type="component" value="Unassembled WGS sequence"/>
</dbReference>
<dbReference type="NCBIfam" id="TIGR02543">
    <property type="entry name" value="List_Bact_rpt"/>
    <property type="match status" value="1"/>
</dbReference>
<accession>A0A369MFL2</accession>
<gene>
    <name evidence="3" type="ORF">C1875_07525</name>
    <name evidence="4" type="ORF">FIC87_08955</name>
</gene>
<dbReference type="Pfam" id="PF09479">
    <property type="entry name" value="Flg_new"/>
    <property type="match status" value="2"/>
</dbReference>
<evidence type="ECO:0000313" key="6">
    <source>
        <dbReference type="Proteomes" id="UP000312594"/>
    </source>
</evidence>
<dbReference type="Gene3D" id="2.60.40.4270">
    <property type="entry name" value="Listeria-Bacteroides repeat domain"/>
    <property type="match status" value="2"/>
</dbReference>
<dbReference type="AlphaFoldDB" id="A0A369MFL2"/>
<feature type="chain" id="PRO_5038230560" evidence="2">
    <location>
        <begin position="27"/>
        <end position="626"/>
    </location>
</feature>
<evidence type="ECO:0000256" key="1">
    <source>
        <dbReference type="ARBA" id="ARBA00004196"/>
    </source>
</evidence>
<reference evidence="3 5" key="2">
    <citation type="journal article" date="2018" name="Elife">
        <title>Discovery and characterization of a prevalent human gut bacterial enzyme sufficient for the inactivation of a family of plant toxins.</title>
        <authorList>
            <person name="Koppel N."/>
            <person name="Bisanz J.E."/>
            <person name="Pandelia M.E."/>
            <person name="Turnbaugh P.J."/>
            <person name="Balskus E.P."/>
        </authorList>
    </citation>
    <scope>NUCLEOTIDE SEQUENCE [LARGE SCALE GENOMIC DNA]</scope>
    <source>
        <strain evidence="3 5">W1 BHI 6</strain>
    </source>
</reference>
<dbReference type="Gene3D" id="2.60.40.3760">
    <property type="match status" value="1"/>
</dbReference>
<dbReference type="InterPro" id="IPR042229">
    <property type="entry name" value="Listeria/Bacterioides_rpt_sf"/>
</dbReference>
<proteinExistence type="predicted"/>
<evidence type="ECO:0000313" key="3">
    <source>
        <dbReference type="EMBL" id="RDB70606.1"/>
    </source>
</evidence>